<proteinExistence type="predicted"/>
<keyword evidence="3" id="KW-1185">Reference proteome</keyword>
<feature type="region of interest" description="Disordered" evidence="1">
    <location>
        <begin position="252"/>
        <end position="271"/>
    </location>
</feature>
<organism evidence="2 3">
    <name type="scientific">Vitrella brassicaformis (strain CCMP3155)</name>
    <dbReference type="NCBI Taxonomy" id="1169540"/>
    <lineage>
        <taxon>Eukaryota</taxon>
        <taxon>Sar</taxon>
        <taxon>Alveolata</taxon>
        <taxon>Colpodellida</taxon>
        <taxon>Vitrellaceae</taxon>
        <taxon>Vitrella</taxon>
    </lineage>
</organism>
<sequence length="1738" mass="188451">MDLTSSMTSSSASDAIALLQAADRPDLPGTCVTFRRPAEISRFLESTRARGRTHGKLLVWLFEWAMGEVKKGTAFGETDWRFLQVVLPALPVEYPIQAWLPLLFSLWQETKPSVCMSLPAAVTASLLRRFRGLFIPSIDMVLPPLEKTVVVLVEDPARRDAWAAAGAVLLFLATALREQTNPKRVFAFLTSMLSGPVAKLMAASVVTERTGATKAALQLCSAALQWLFDAPHLSGFEAAFVQDGMQALIGKYSQHKRKQKETADETRKQKQQQAFQGMLFERLRNVICSTSTPQGGKQQPAKASRKSSKAEGKQQEPAVAASSEAIEGCLLLLPCLFAAYIRAVSRRGDQAASQRHPTTPDAGKDKKTDVFRGSSSSRHQLQTSAEFCFFLHLYNMVLGLYKSSLADSGPSRQRVAALRCLITLWKRVTVHGVYRVREDAVGVQQGCLKTLAHLAITRLQAVTLAPTSIDTSTSTSTRKRPLDDDSCRDEVWLLWEGLSVVLELEPSLVEERLPAIWRLLEDQQQEEQQHRAGNSHQGPLAGEGFTVRLLAVFARLNDLPSIIESIATASKDSDTPDAPTPLSLTFITPARVLASVQRAAASALPVQSEKIWMGLLSCLRERLASAAEWRGHIQREKKRLKKRKRSEGADAADADGRQGAGVPLADLEKGLEFRERASGSIALVLSHFVAHTDVKEVLLQPLATLTRDTFSLVAPTPPDGPASPMLPPIAAPSLLLALANLSRRLCAWLPPMVTTDEGSNGRIRELLDVSQGVLQQLAETSQASDDDLETRDMGVQVALQLLDRLIEIPGARHDHAAQSPASRILGALAPGPPGDQDDADDAPASLRTFVWQHAAPHLRVLLRATAAADGNDESCGVVCRYLLPKRLAHALPPAVVGQGASGRVVGVAATTRALWLGQLGVDVLEIPAIKVPLLTRLTDLLRQATTKLRKKTDRLRETVAALPRENLVKGLSAAVQDICALYAATSLFPPAYLVTLPAPPLLTLLLRTWHTLGPLSDLKNMVHLPPPLAPTVQQAAMCCAMVLHRLCASCDRGPSFLALHLLREIDTDDEQASACAQRLAAAIGLDDSNGGLDEGVTLPGVVEMLAADDHREQCDERVDAAASLLVLAVSGLLQDSGQPQQQQPQQGATLLQKMQALVRETHIDAELTVLPALSSATLFKPFLSRDERACWQLTASKSKHRFAGRVLATVWDRVAALDGGAALLRRVKVSSGMVDRIDKGVGKRAPDLAPLLLRLTSSHLDAQLTDADEETMTEESVSEMAARLFAMLPRVIGHDDKAAWGGAVDRALEAFCRHWGRRESILSGEEDVTIGLVDMLVGRTAVLLSARMEDTVAKTGVWLDKTWRCLLDGSINMQENSSTPLDKCWLTLIPQLSTQDLSAVISRLANTIATPTPNQHPPLKALAALEGLSCLLRSRGNIIKALGPPEVPAGLARGIMGSLQLARELLMGRHELEEDSGRTAAGVLACVRGVQCAVNFMAATRRRSSHISEGVGSTVTPADRLCASLLLTAADIASNAAMHRLPTRGPFDISEVAGVECRLLPNVGYYALYVLLTPSPHIRLSAAEHRRADSLWVKKIAVVQTIMTRLLRAVFMMSDATSALSLAQDVCRLWALFVLPERLSSTRHYLTAFVGEFVDQKRQFTTLTGSMASELSEGDATAFASWSRVIAVLSAGLAPIFEACSDHAKQSLYAGLLHEGNRGVFQEVYGAFTKQHNYKGKV</sequence>
<accession>A0A0G4EKM4</accession>
<gene>
    <name evidence="2" type="ORF">Vbra_12442</name>
</gene>
<name>A0A0G4EKM4_VITBC</name>
<dbReference type="VEuPathDB" id="CryptoDB:Vbra_12442"/>
<feature type="region of interest" description="Disordered" evidence="1">
    <location>
        <begin position="348"/>
        <end position="377"/>
    </location>
</feature>
<evidence type="ECO:0000313" key="2">
    <source>
        <dbReference type="EMBL" id="CEL97995.1"/>
    </source>
</evidence>
<feature type="region of interest" description="Disordered" evidence="1">
    <location>
        <begin position="638"/>
        <end position="661"/>
    </location>
</feature>
<evidence type="ECO:0000313" key="3">
    <source>
        <dbReference type="Proteomes" id="UP000041254"/>
    </source>
</evidence>
<evidence type="ECO:0000256" key="1">
    <source>
        <dbReference type="SAM" id="MobiDB-lite"/>
    </source>
</evidence>
<dbReference type="InParanoid" id="A0A0G4EKM4"/>
<dbReference type="EMBL" id="CDMY01000260">
    <property type="protein sequence ID" value="CEL97995.1"/>
    <property type="molecule type" value="Genomic_DNA"/>
</dbReference>
<reference evidence="2 3" key="1">
    <citation type="submission" date="2014-11" db="EMBL/GenBank/DDBJ databases">
        <authorList>
            <person name="Zhu J."/>
            <person name="Qi W."/>
            <person name="Song R."/>
        </authorList>
    </citation>
    <scope>NUCLEOTIDE SEQUENCE [LARGE SCALE GENOMIC DNA]</scope>
</reference>
<protein>
    <submittedName>
        <fullName evidence="2">Uncharacterized protein</fullName>
    </submittedName>
</protein>
<dbReference type="Proteomes" id="UP000041254">
    <property type="component" value="Unassembled WGS sequence"/>
</dbReference>
<feature type="region of interest" description="Disordered" evidence="1">
    <location>
        <begin position="290"/>
        <end position="316"/>
    </location>
</feature>